<keyword evidence="7 11" id="KW-0456">Lyase</keyword>
<protein>
    <submittedName>
        <fullName evidence="11">Pectate lyase L</fullName>
        <ecNumber evidence="11">4.2.2.2</ecNumber>
    </submittedName>
</protein>
<comment type="cofactor">
    <cofactor evidence="1">
        <name>Ca(2+)</name>
        <dbReference type="ChEBI" id="CHEBI:29108"/>
    </cofactor>
</comment>
<evidence type="ECO:0000256" key="1">
    <source>
        <dbReference type="ARBA" id="ARBA00001913"/>
    </source>
</evidence>
<name>A0A5C5UYP7_9BACT</name>
<dbReference type="InterPro" id="IPR052052">
    <property type="entry name" value="Polysaccharide_Lyase_9"/>
</dbReference>
<dbReference type="AlphaFoldDB" id="A0A5C5UYP7"/>
<dbReference type="InterPro" id="IPR053868">
    <property type="entry name" value="Pel9A-like_beta_helix"/>
</dbReference>
<evidence type="ECO:0000256" key="3">
    <source>
        <dbReference type="ARBA" id="ARBA00022525"/>
    </source>
</evidence>
<dbReference type="OrthoDB" id="8660908at2"/>
<keyword evidence="12" id="KW-1185">Reference proteome</keyword>
<keyword evidence="6" id="KW-0106">Calcium</keyword>
<proteinExistence type="inferred from homology"/>
<evidence type="ECO:0000313" key="12">
    <source>
        <dbReference type="Proteomes" id="UP000318878"/>
    </source>
</evidence>
<gene>
    <name evidence="11" type="primary">pelL</name>
    <name evidence="11" type="ORF">Enr8_43080</name>
</gene>
<evidence type="ECO:0000313" key="11">
    <source>
        <dbReference type="EMBL" id="TWT30783.1"/>
    </source>
</evidence>
<feature type="domain" description="Pel9A-like right handed beta-helix region" evidence="10">
    <location>
        <begin position="22"/>
        <end position="317"/>
    </location>
</feature>
<dbReference type="InterPro" id="IPR012334">
    <property type="entry name" value="Pectin_lyas_fold"/>
</dbReference>
<dbReference type="GO" id="GO:0046872">
    <property type="term" value="F:metal ion binding"/>
    <property type="evidence" value="ECO:0007669"/>
    <property type="project" value="UniProtKB-KW"/>
</dbReference>
<evidence type="ECO:0000256" key="6">
    <source>
        <dbReference type="ARBA" id="ARBA00022837"/>
    </source>
</evidence>
<dbReference type="Gene3D" id="2.160.20.10">
    <property type="entry name" value="Single-stranded right-handed beta-helix, Pectin lyase-like"/>
    <property type="match status" value="1"/>
</dbReference>
<accession>A0A5C5UYP7</accession>
<dbReference type="GO" id="GO:0030570">
    <property type="term" value="F:pectate lyase activity"/>
    <property type="evidence" value="ECO:0007669"/>
    <property type="project" value="UniProtKB-EC"/>
</dbReference>
<dbReference type="RefSeq" id="WP_146435520.1">
    <property type="nucleotide sequence ID" value="NZ_SJPF01000005.1"/>
</dbReference>
<dbReference type="InterPro" id="IPR011050">
    <property type="entry name" value="Pectin_lyase_fold/virulence"/>
</dbReference>
<dbReference type="GO" id="GO:0005576">
    <property type="term" value="C:extracellular region"/>
    <property type="evidence" value="ECO:0007669"/>
    <property type="project" value="UniProtKB-SubCell"/>
</dbReference>
<sequence length="405" mass="44223" precursor="true">MKLFRLAVVLGFLALANIAPAADWHVAPDGDDANAGTLEAPLATVMKGQELAAAGDTVYIRGGTYNNFAEPLRVRWYNVANHLHKSDISYVAYEGETPVFDFSAVPTNRRVTGFLVTGTNITLKGIHVTGTPVGEQKQSECFRIAGSRAVAHLYDCVASGNAAIGFYWTEKSRGSATRCDAYDNVSRHPNSIGNIDGFGAHGNGVQFYYCRAWNNSDDGFDAIFSPGANLFDHCWAFNHRAGGDSNGFKIGGFGADPKTKTPEPLPVHEVRYCIAAFNGAKGFYANHHPGQAAIWTRNSAYRNGGGNFNMLERRPDMSEDIPGDKEVLHGNLAYRGSVTKAYAVPPENETDNSWTRPGVTVNENDFVSLDWKELMRPRTTEGDLPQIDFMRLKPDSDLQGLGAFE</sequence>
<dbReference type="Proteomes" id="UP000318878">
    <property type="component" value="Unassembled WGS sequence"/>
</dbReference>
<evidence type="ECO:0000256" key="9">
    <source>
        <dbReference type="SAM" id="SignalP"/>
    </source>
</evidence>
<dbReference type="EMBL" id="SJPF01000005">
    <property type="protein sequence ID" value="TWT30783.1"/>
    <property type="molecule type" value="Genomic_DNA"/>
</dbReference>
<dbReference type="Pfam" id="PF22842">
    <property type="entry name" value="Pel9A-like_beta_helix"/>
    <property type="match status" value="1"/>
</dbReference>
<evidence type="ECO:0000256" key="7">
    <source>
        <dbReference type="ARBA" id="ARBA00023239"/>
    </source>
</evidence>
<dbReference type="EC" id="4.2.2.2" evidence="11"/>
<comment type="caution">
    <text evidence="11">The sequence shown here is derived from an EMBL/GenBank/DDBJ whole genome shotgun (WGS) entry which is preliminary data.</text>
</comment>
<organism evidence="11 12">
    <name type="scientific">Blastopirellula retiformator</name>
    <dbReference type="NCBI Taxonomy" id="2527970"/>
    <lineage>
        <taxon>Bacteria</taxon>
        <taxon>Pseudomonadati</taxon>
        <taxon>Planctomycetota</taxon>
        <taxon>Planctomycetia</taxon>
        <taxon>Pirellulales</taxon>
        <taxon>Pirellulaceae</taxon>
        <taxon>Blastopirellula</taxon>
    </lineage>
</organism>
<evidence type="ECO:0000256" key="4">
    <source>
        <dbReference type="ARBA" id="ARBA00022723"/>
    </source>
</evidence>
<feature type="signal peptide" evidence="9">
    <location>
        <begin position="1"/>
        <end position="21"/>
    </location>
</feature>
<keyword evidence="5 9" id="KW-0732">Signal</keyword>
<comment type="subcellular location">
    <subcellularLocation>
        <location evidence="2">Secreted</location>
    </subcellularLocation>
</comment>
<keyword evidence="4" id="KW-0479">Metal-binding</keyword>
<keyword evidence="3" id="KW-0964">Secreted</keyword>
<dbReference type="PANTHER" id="PTHR40088:SF1">
    <property type="entry name" value="PECTATE LYASE PEL9"/>
    <property type="match status" value="1"/>
</dbReference>
<evidence type="ECO:0000256" key="5">
    <source>
        <dbReference type="ARBA" id="ARBA00022729"/>
    </source>
</evidence>
<comment type="similarity">
    <text evidence="8">Belongs to the polysaccharide lyase 9 family.</text>
</comment>
<dbReference type="PANTHER" id="PTHR40088">
    <property type="entry name" value="PECTATE LYASE (EUROFUNG)"/>
    <property type="match status" value="1"/>
</dbReference>
<feature type="chain" id="PRO_5023137992" evidence="9">
    <location>
        <begin position="22"/>
        <end position="405"/>
    </location>
</feature>
<evidence type="ECO:0000256" key="8">
    <source>
        <dbReference type="ARBA" id="ARBA00038263"/>
    </source>
</evidence>
<dbReference type="SUPFAM" id="SSF51126">
    <property type="entry name" value="Pectin lyase-like"/>
    <property type="match status" value="1"/>
</dbReference>
<evidence type="ECO:0000259" key="10">
    <source>
        <dbReference type="Pfam" id="PF22842"/>
    </source>
</evidence>
<reference evidence="11 12" key="1">
    <citation type="submission" date="2019-02" db="EMBL/GenBank/DDBJ databases">
        <title>Deep-cultivation of Planctomycetes and their phenomic and genomic characterization uncovers novel biology.</title>
        <authorList>
            <person name="Wiegand S."/>
            <person name="Jogler M."/>
            <person name="Boedeker C."/>
            <person name="Pinto D."/>
            <person name="Vollmers J."/>
            <person name="Rivas-Marin E."/>
            <person name="Kohn T."/>
            <person name="Peeters S.H."/>
            <person name="Heuer A."/>
            <person name="Rast P."/>
            <person name="Oberbeckmann S."/>
            <person name="Bunk B."/>
            <person name="Jeske O."/>
            <person name="Meyerdierks A."/>
            <person name="Storesund J.E."/>
            <person name="Kallscheuer N."/>
            <person name="Luecker S."/>
            <person name="Lage O.M."/>
            <person name="Pohl T."/>
            <person name="Merkel B.J."/>
            <person name="Hornburger P."/>
            <person name="Mueller R.-W."/>
            <person name="Bruemmer F."/>
            <person name="Labrenz M."/>
            <person name="Spormann A.M."/>
            <person name="Op Den Camp H."/>
            <person name="Overmann J."/>
            <person name="Amann R."/>
            <person name="Jetten M.S.M."/>
            <person name="Mascher T."/>
            <person name="Medema M.H."/>
            <person name="Devos D.P."/>
            <person name="Kaster A.-K."/>
            <person name="Ovreas L."/>
            <person name="Rohde M."/>
            <person name="Galperin M.Y."/>
            <person name="Jogler C."/>
        </authorList>
    </citation>
    <scope>NUCLEOTIDE SEQUENCE [LARGE SCALE GENOMIC DNA]</scope>
    <source>
        <strain evidence="11 12">Enr8</strain>
    </source>
</reference>
<evidence type="ECO:0000256" key="2">
    <source>
        <dbReference type="ARBA" id="ARBA00004613"/>
    </source>
</evidence>